<evidence type="ECO:0000259" key="5">
    <source>
        <dbReference type="PROSITE" id="PS01124"/>
    </source>
</evidence>
<keyword evidence="3" id="KW-0804">Transcription</keyword>
<dbReference type="InterPro" id="IPR018060">
    <property type="entry name" value="HTH_AraC"/>
</dbReference>
<comment type="caution">
    <text evidence="6">The sequence shown here is derived from an EMBL/GenBank/DDBJ whole genome shotgun (WGS) entry which is preliminary data.</text>
</comment>
<dbReference type="GO" id="GO:0043565">
    <property type="term" value="F:sequence-specific DNA binding"/>
    <property type="evidence" value="ECO:0007669"/>
    <property type="project" value="InterPro"/>
</dbReference>
<reference evidence="6 7" key="1">
    <citation type="submission" date="2019-07" db="EMBL/GenBank/DDBJ databases">
        <title>Whole genome shotgun sequence of Reyranella soli NBRC 108950.</title>
        <authorList>
            <person name="Hosoyama A."/>
            <person name="Uohara A."/>
            <person name="Ohji S."/>
            <person name="Ichikawa N."/>
        </authorList>
    </citation>
    <scope>NUCLEOTIDE SEQUENCE [LARGE SCALE GENOMIC DNA]</scope>
    <source>
        <strain evidence="6 7">NBRC 108950</strain>
    </source>
</reference>
<dbReference type="InterPro" id="IPR032783">
    <property type="entry name" value="AraC_lig"/>
</dbReference>
<dbReference type="SMART" id="SM00342">
    <property type="entry name" value="HTH_ARAC"/>
    <property type="match status" value="1"/>
</dbReference>
<evidence type="ECO:0000256" key="2">
    <source>
        <dbReference type="ARBA" id="ARBA00023125"/>
    </source>
</evidence>
<evidence type="ECO:0000256" key="3">
    <source>
        <dbReference type="ARBA" id="ARBA00023163"/>
    </source>
</evidence>
<dbReference type="Proteomes" id="UP000321058">
    <property type="component" value="Unassembled WGS sequence"/>
</dbReference>
<sequence>MTAIPPSFADRPPGTDVLADMLRAVRLTGAIFLKASFTEPFGILSPQRYDPAIPMAHLRHVSIFHYVASGGCMMETAGGVRRELKPGDLVLLPFAAEHKLWRGEAEFVPASSIVNLDSKEGVWSFSHGGGGTETRFVCGFIESAEMMFAPMFRTLPEMLVDRADDEAVGLGIARTIDDLLARVDSLTPGAEVILGRMMELLFVELLRRHAGRLPEGSKGLFAALNDPLVGRALQLMQADPARRWTTDDLAREAGASRTVLGERFNAVLGKPPIEYLTGWRIQLAADRLRNGRDAIARIALDSGYESEAAFNRAFKRVTGLTPGRWREGGGDSPPLMPLQFGRSPFSGA</sequence>
<dbReference type="InterPro" id="IPR020449">
    <property type="entry name" value="Tscrpt_reg_AraC-type_HTH"/>
</dbReference>
<accession>A0A512N574</accession>
<dbReference type="PANTHER" id="PTHR46796:SF7">
    <property type="entry name" value="ARAC FAMILY TRANSCRIPTIONAL REGULATOR"/>
    <property type="match status" value="1"/>
</dbReference>
<dbReference type="EMBL" id="BKAJ01000023">
    <property type="protein sequence ID" value="GEP54139.1"/>
    <property type="molecule type" value="Genomic_DNA"/>
</dbReference>
<keyword evidence="1" id="KW-0805">Transcription regulation</keyword>
<dbReference type="Gene3D" id="1.10.10.60">
    <property type="entry name" value="Homeodomain-like"/>
    <property type="match status" value="2"/>
</dbReference>
<dbReference type="PROSITE" id="PS00041">
    <property type="entry name" value="HTH_ARAC_FAMILY_1"/>
    <property type="match status" value="1"/>
</dbReference>
<gene>
    <name evidence="6" type="ORF">RSO01_13050</name>
</gene>
<dbReference type="AlphaFoldDB" id="A0A512N574"/>
<evidence type="ECO:0000313" key="6">
    <source>
        <dbReference type="EMBL" id="GEP54139.1"/>
    </source>
</evidence>
<keyword evidence="7" id="KW-1185">Reference proteome</keyword>
<dbReference type="GO" id="GO:0003700">
    <property type="term" value="F:DNA-binding transcription factor activity"/>
    <property type="evidence" value="ECO:0007669"/>
    <property type="project" value="InterPro"/>
</dbReference>
<evidence type="ECO:0000256" key="1">
    <source>
        <dbReference type="ARBA" id="ARBA00023015"/>
    </source>
</evidence>
<dbReference type="PANTHER" id="PTHR46796">
    <property type="entry name" value="HTH-TYPE TRANSCRIPTIONAL ACTIVATOR RHAS-RELATED"/>
    <property type="match status" value="1"/>
</dbReference>
<dbReference type="Pfam" id="PF12852">
    <property type="entry name" value="Cupin_6"/>
    <property type="match status" value="1"/>
</dbReference>
<feature type="domain" description="HTH araC/xylS-type" evidence="5">
    <location>
        <begin position="230"/>
        <end position="328"/>
    </location>
</feature>
<dbReference type="InterPro" id="IPR009057">
    <property type="entry name" value="Homeodomain-like_sf"/>
</dbReference>
<protein>
    <submittedName>
        <fullName evidence="6">AraC family transcriptional regulator</fullName>
    </submittedName>
</protein>
<dbReference type="PRINTS" id="PR00032">
    <property type="entry name" value="HTHARAC"/>
</dbReference>
<proteinExistence type="predicted"/>
<dbReference type="InterPro" id="IPR050204">
    <property type="entry name" value="AraC_XylS_family_regulators"/>
</dbReference>
<dbReference type="PROSITE" id="PS01124">
    <property type="entry name" value="HTH_ARAC_FAMILY_2"/>
    <property type="match status" value="1"/>
</dbReference>
<dbReference type="InterPro" id="IPR018062">
    <property type="entry name" value="HTH_AraC-typ_CS"/>
</dbReference>
<feature type="region of interest" description="Disordered" evidence="4">
    <location>
        <begin position="321"/>
        <end position="348"/>
    </location>
</feature>
<evidence type="ECO:0000256" key="4">
    <source>
        <dbReference type="SAM" id="MobiDB-lite"/>
    </source>
</evidence>
<dbReference type="Pfam" id="PF12833">
    <property type="entry name" value="HTH_18"/>
    <property type="match status" value="1"/>
</dbReference>
<name>A0A512N574_9HYPH</name>
<evidence type="ECO:0000313" key="7">
    <source>
        <dbReference type="Proteomes" id="UP000321058"/>
    </source>
</evidence>
<dbReference type="SUPFAM" id="SSF46689">
    <property type="entry name" value="Homeodomain-like"/>
    <property type="match status" value="2"/>
</dbReference>
<keyword evidence="2" id="KW-0238">DNA-binding</keyword>
<dbReference type="RefSeq" id="WP_170302884.1">
    <property type="nucleotide sequence ID" value="NZ_BKAJ01000023.1"/>
</dbReference>
<organism evidence="6 7">
    <name type="scientific">Reyranella soli</name>
    <dbReference type="NCBI Taxonomy" id="1230389"/>
    <lineage>
        <taxon>Bacteria</taxon>
        <taxon>Pseudomonadati</taxon>
        <taxon>Pseudomonadota</taxon>
        <taxon>Alphaproteobacteria</taxon>
        <taxon>Hyphomicrobiales</taxon>
        <taxon>Reyranellaceae</taxon>
        <taxon>Reyranella</taxon>
    </lineage>
</organism>